<feature type="transmembrane region" description="Helical" evidence="1">
    <location>
        <begin position="106"/>
        <end position="125"/>
    </location>
</feature>
<reference evidence="2 3" key="1">
    <citation type="submission" date="2015-08" db="EMBL/GenBank/DDBJ databases">
        <title>Next Generation Sequencing and Analysis of the Genome of Puccinia sorghi L Schw, the Causal Agent of Maize Common Rust.</title>
        <authorList>
            <person name="Rochi L."/>
            <person name="Burguener G."/>
            <person name="Darino M."/>
            <person name="Turjanski A."/>
            <person name="Kreff E."/>
            <person name="Dieguez M.J."/>
            <person name="Sacco F."/>
        </authorList>
    </citation>
    <scope>NUCLEOTIDE SEQUENCE [LARGE SCALE GENOMIC DNA]</scope>
    <source>
        <strain evidence="2 3">RO10H11247</strain>
    </source>
</reference>
<evidence type="ECO:0000256" key="1">
    <source>
        <dbReference type="SAM" id="Phobius"/>
    </source>
</evidence>
<organism evidence="2 3">
    <name type="scientific">Puccinia sorghi</name>
    <dbReference type="NCBI Taxonomy" id="27349"/>
    <lineage>
        <taxon>Eukaryota</taxon>
        <taxon>Fungi</taxon>
        <taxon>Dikarya</taxon>
        <taxon>Basidiomycota</taxon>
        <taxon>Pucciniomycotina</taxon>
        <taxon>Pucciniomycetes</taxon>
        <taxon>Pucciniales</taxon>
        <taxon>Pucciniaceae</taxon>
        <taxon>Puccinia</taxon>
    </lineage>
</organism>
<dbReference type="Proteomes" id="UP000037035">
    <property type="component" value="Unassembled WGS sequence"/>
</dbReference>
<keyword evidence="3" id="KW-1185">Reference proteome</keyword>
<sequence length="324" mass="37919">MPPFHVYHFRFFLPVFLQTLSIPPILLFTYLLGGQQASHEITLWRCAGVNRYGICKSKSLCPVKVIDHKDKDSLYSGVDASQANVKETGQHNILCKSSVFRCRNPCFYLMLSEISLFFLITLQAISTNKNSKLGYRKLIQRYSEEWQFQKRKFLSCLEFLEYHKKQDGYKEDKIESLVKVIEKFTFRLTFLLHSINFSFFFYPQESLEGWFSCVVVLVLERKAHVLTFIYVDFPIFKVEMKWILICKINKNQTQTLVTSQELKLLICSQGSCVDLILSNELSPHRIISGEENGNIGFLILFLVSDELYFCMSLLLLLYLHLFRK</sequence>
<gene>
    <name evidence="2" type="ORF">VP01_206g1</name>
</gene>
<accession>A0A0L6VAL9</accession>
<name>A0A0L6VAL9_9BASI</name>
<proteinExistence type="predicted"/>
<evidence type="ECO:0000313" key="2">
    <source>
        <dbReference type="EMBL" id="KNZ57793.1"/>
    </source>
</evidence>
<keyword evidence="1" id="KW-1133">Transmembrane helix</keyword>
<feature type="transmembrane region" description="Helical" evidence="1">
    <location>
        <begin position="295"/>
        <end position="319"/>
    </location>
</feature>
<keyword evidence="1" id="KW-0812">Transmembrane</keyword>
<protein>
    <submittedName>
        <fullName evidence="2">Putative signal peptide protein</fullName>
    </submittedName>
</protein>
<dbReference type="VEuPathDB" id="FungiDB:VP01_206g1"/>
<comment type="caution">
    <text evidence="2">The sequence shown here is derived from an EMBL/GenBank/DDBJ whole genome shotgun (WGS) entry which is preliminary data.</text>
</comment>
<dbReference type="AlphaFoldDB" id="A0A0L6VAL9"/>
<feature type="transmembrane region" description="Helical" evidence="1">
    <location>
        <begin position="12"/>
        <end position="33"/>
    </location>
</feature>
<dbReference type="EMBL" id="LAVV01006915">
    <property type="protein sequence ID" value="KNZ57793.1"/>
    <property type="molecule type" value="Genomic_DNA"/>
</dbReference>
<keyword evidence="1" id="KW-0472">Membrane</keyword>
<evidence type="ECO:0000313" key="3">
    <source>
        <dbReference type="Proteomes" id="UP000037035"/>
    </source>
</evidence>